<sequence>TMPDKQLTLKMEGSPGTTVYLFRGYEHRLDVMRWGVMVRRRGTAAAYKAEYSFSSRMNDSSQLHMK</sequence>
<accession>A0ABS7CHI0</accession>
<evidence type="ECO:0000313" key="2">
    <source>
        <dbReference type="Proteomes" id="UP001519887"/>
    </source>
</evidence>
<evidence type="ECO:0000313" key="1">
    <source>
        <dbReference type="EMBL" id="MBW7460319.1"/>
    </source>
</evidence>
<keyword evidence="2" id="KW-1185">Reference proteome</keyword>
<feature type="non-terminal residue" evidence="1">
    <location>
        <position position="1"/>
    </location>
</feature>
<protein>
    <submittedName>
        <fullName evidence="1">Uncharacterized protein</fullName>
    </submittedName>
</protein>
<dbReference type="Proteomes" id="UP001519887">
    <property type="component" value="Unassembled WGS sequence"/>
</dbReference>
<dbReference type="EMBL" id="JAHZIK010002153">
    <property type="protein sequence ID" value="MBW7460319.1"/>
    <property type="molecule type" value="Genomic_DNA"/>
</dbReference>
<proteinExistence type="predicted"/>
<gene>
    <name evidence="1" type="ORF">K0U00_40280</name>
</gene>
<name>A0ABS7CHI0_9BACL</name>
<organism evidence="1 2">
    <name type="scientific">Paenibacillus sepulcri</name>
    <dbReference type="NCBI Taxonomy" id="359917"/>
    <lineage>
        <taxon>Bacteria</taxon>
        <taxon>Bacillati</taxon>
        <taxon>Bacillota</taxon>
        <taxon>Bacilli</taxon>
        <taxon>Bacillales</taxon>
        <taxon>Paenibacillaceae</taxon>
        <taxon>Paenibacillus</taxon>
    </lineage>
</organism>
<comment type="caution">
    <text evidence="1">The sequence shown here is derived from an EMBL/GenBank/DDBJ whole genome shotgun (WGS) entry which is preliminary data.</text>
</comment>
<reference evidence="1 2" key="1">
    <citation type="submission" date="2021-07" db="EMBL/GenBank/DDBJ databases">
        <title>Paenibacillus radiodurans sp. nov., isolated from the southeastern edge of Tengger Desert.</title>
        <authorList>
            <person name="Zhang G."/>
        </authorList>
    </citation>
    <scope>NUCLEOTIDE SEQUENCE [LARGE SCALE GENOMIC DNA]</scope>
    <source>
        <strain evidence="1 2">CCM 7311</strain>
    </source>
</reference>